<keyword evidence="4" id="KW-1185">Reference proteome</keyword>
<keyword evidence="2" id="KW-0732">Signal</keyword>
<feature type="region of interest" description="Disordered" evidence="1">
    <location>
        <begin position="151"/>
        <end position="173"/>
    </location>
</feature>
<feature type="compositionally biased region" description="Polar residues" evidence="1">
    <location>
        <begin position="194"/>
        <end position="225"/>
    </location>
</feature>
<evidence type="ECO:0000256" key="1">
    <source>
        <dbReference type="SAM" id="MobiDB-lite"/>
    </source>
</evidence>
<dbReference type="EMBL" id="CAXKWB010011846">
    <property type="protein sequence ID" value="CAL4102479.1"/>
    <property type="molecule type" value="Genomic_DNA"/>
</dbReference>
<feature type="chain" id="PRO_5043405069" evidence="2">
    <location>
        <begin position="28"/>
        <end position="255"/>
    </location>
</feature>
<evidence type="ECO:0000313" key="3">
    <source>
        <dbReference type="EMBL" id="CAL4102479.1"/>
    </source>
</evidence>
<dbReference type="Proteomes" id="UP001497623">
    <property type="component" value="Unassembled WGS sequence"/>
</dbReference>
<comment type="caution">
    <text evidence="3">The sequence shown here is derived from an EMBL/GenBank/DDBJ whole genome shotgun (WGS) entry which is preliminary data.</text>
</comment>
<evidence type="ECO:0000256" key="2">
    <source>
        <dbReference type="SAM" id="SignalP"/>
    </source>
</evidence>
<name>A0AAV2QV85_MEGNR</name>
<sequence>MELVWSRSLTWLALCAYTVLLCGPASCVPISYAAMDHGRLGELQADPTDLQSLHTKEDWDSSPKDYNSHDYSTYDAYTSDMLPPPIVTREPEVITVGCRSGFLGRGGDCRPSFSTFMFTVTDLHAARKPTPHRMIPNPSLYSLFPSFSSNRRRTLSNPSSTTTRPQTQREWLSSYSGFSRGRALLEKRNRNRQSRPSPVVSDTTSNNKLYTIPTPTTVESTSDTKLYNIPTPTKPYDFGLNIQDKDDLGHNIGHR</sequence>
<feature type="signal peptide" evidence="2">
    <location>
        <begin position="1"/>
        <end position="27"/>
    </location>
</feature>
<evidence type="ECO:0000313" key="4">
    <source>
        <dbReference type="Proteomes" id="UP001497623"/>
    </source>
</evidence>
<dbReference type="AlphaFoldDB" id="A0AAV2QV85"/>
<feature type="region of interest" description="Disordered" evidence="1">
    <location>
        <begin position="186"/>
        <end position="226"/>
    </location>
</feature>
<accession>A0AAV2QV85</accession>
<gene>
    <name evidence="3" type="ORF">MNOR_LOCUS17327</name>
</gene>
<organism evidence="3 4">
    <name type="scientific">Meganyctiphanes norvegica</name>
    <name type="common">Northern krill</name>
    <name type="synonym">Thysanopoda norvegica</name>
    <dbReference type="NCBI Taxonomy" id="48144"/>
    <lineage>
        <taxon>Eukaryota</taxon>
        <taxon>Metazoa</taxon>
        <taxon>Ecdysozoa</taxon>
        <taxon>Arthropoda</taxon>
        <taxon>Crustacea</taxon>
        <taxon>Multicrustacea</taxon>
        <taxon>Malacostraca</taxon>
        <taxon>Eumalacostraca</taxon>
        <taxon>Eucarida</taxon>
        <taxon>Euphausiacea</taxon>
        <taxon>Euphausiidae</taxon>
        <taxon>Meganyctiphanes</taxon>
    </lineage>
</organism>
<proteinExistence type="predicted"/>
<protein>
    <submittedName>
        <fullName evidence="3">Uncharacterized protein</fullName>
    </submittedName>
</protein>
<feature type="compositionally biased region" description="Polar residues" evidence="1">
    <location>
        <begin position="155"/>
        <end position="173"/>
    </location>
</feature>
<reference evidence="3 4" key="1">
    <citation type="submission" date="2024-05" db="EMBL/GenBank/DDBJ databases">
        <authorList>
            <person name="Wallberg A."/>
        </authorList>
    </citation>
    <scope>NUCLEOTIDE SEQUENCE [LARGE SCALE GENOMIC DNA]</scope>
</reference>